<feature type="compositionally biased region" description="Acidic residues" evidence="1">
    <location>
        <begin position="639"/>
        <end position="648"/>
    </location>
</feature>
<evidence type="ECO:0000259" key="3">
    <source>
        <dbReference type="Pfam" id="PF22936"/>
    </source>
</evidence>
<dbReference type="Pfam" id="PF07727">
    <property type="entry name" value="RVT_2"/>
    <property type="match status" value="1"/>
</dbReference>
<reference evidence="4" key="1">
    <citation type="journal article" date="2022" name="Int. J. Mol. Sci.">
        <title>Draft Genome of Tanacetum Coccineum: Genomic Comparison of Closely Related Tanacetum-Family Plants.</title>
        <authorList>
            <person name="Yamashiro T."/>
            <person name="Shiraishi A."/>
            <person name="Nakayama K."/>
            <person name="Satake H."/>
        </authorList>
    </citation>
    <scope>NUCLEOTIDE SEQUENCE</scope>
</reference>
<dbReference type="Pfam" id="PF22936">
    <property type="entry name" value="Pol_BBD"/>
    <property type="match status" value="1"/>
</dbReference>
<sequence>MVIYNALPRRKEYERIFMCNTAKENWKTLLITHQGNNQVKDNKIDLLVQQYEQFVIFEDESIDSAFARFNTIITSLKALDEGYSSKNYVRKFLRALLAKRRAKVTMIEESKYLTSLSLDELIGNLKVHEMIIKKDSEIVNAKGERKSLALKAKKESSDEDFSTFGSEDDVYAMAVRDFKKFFKRRGDRKFFRCGDPNHLIGEYPKPPKDKNQRAFVGGSWSDSSEEDDETVKDKTRLMAQAPNEIYLGVDLEPDEWIKDNRCFKHMTGNQKLFSSYKAYNGGNFIFGSNLRGNIIGKGQICDNKCRVNFLEHNSEITKDGYSQNSKAYIILNKHTRKIEESLNVTFDKIPPPSKTSPLVDDDLDEEEAIKVTEKKNLENDIEDETLEIDEIINIKESRNHPLENVIGNLNRRTIRLVAQGYNQQEGINYDETDASFARLESIRILLAYACSLDFKLFQMDVKSAFLNGFINEEHPKLDTVMSDSKDSTVTYTAVSSPFGGLSDIGSPGVPRGATVTTSTRLCSRACLSGVYATEGRDTLVEEQPLPATDSPTANSPGYIPESDHEEDPEEDGDEDPKEDPADYPADGEDNGDDEDEPSDDDKDEEVDIKVNDEEEEEHPTPADSTAIALPAIDQAPSAEETEPFETDESAATPPPHPAYRVTARISIPALVPTPVWSDAEVARLLAISTPSSSPLSPWSSPLPQIPFPPLPSIPSPSLPVSSPLPQISSPPLPVSSPVPVLSLSPPASPIRPLGYRVVMIRLRAEAASTSYSLPLPPPIILSHTRPDASSSGTPPLHLLSTDRRADRPKVTLPPRKRLGIALGPGYEVGDSSSAAARPAKGLRADYGFVATMDREIRRDLERDVGYGITDSWDKIVEAMQGTPVVTDVAEFSQRKTEFETRVRQDTNEIYMRDRHAHARTARLIEIEARMSREAWGQSMDASDLSRAESADCRRQTVITEMLAADHKRQVQLTKALKLVKRLQTQMAELQRQQGLAKGPAQIELPQEASSSS</sequence>
<evidence type="ECO:0000256" key="1">
    <source>
        <dbReference type="SAM" id="MobiDB-lite"/>
    </source>
</evidence>
<feature type="region of interest" description="Disordered" evidence="1">
    <location>
        <begin position="203"/>
        <end position="227"/>
    </location>
</feature>
<feature type="region of interest" description="Disordered" evidence="1">
    <location>
        <begin position="541"/>
        <end position="605"/>
    </location>
</feature>
<protein>
    <submittedName>
        <fullName evidence="4">Retrovirus-related pol polyprotein from transposon TNT 1-94</fullName>
    </submittedName>
</protein>
<comment type="caution">
    <text evidence="4">The sequence shown here is derived from an EMBL/GenBank/DDBJ whole genome shotgun (WGS) entry which is preliminary data.</text>
</comment>
<dbReference type="EMBL" id="BQNB010015566">
    <property type="protein sequence ID" value="GJT41480.1"/>
    <property type="molecule type" value="Genomic_DNA"/>
</dbReference>
<keyword evidence="5" id="KW-1185">Reference proteome</keyword>
<name>A0ABQ5DQM7_9ASTR</name>
<evidence type="ECO:0000313" key="4">
    <source>
        <dbReference type="EMBL" id="GJT41480.1"/>
    </source>
</evidence>
<dbReference type="Pfam" id="PF14223">
    <property type="entry name" value="Retrotran_gag_2"/>
    <property type="match status" value="1"/>
</dbReference>
<feature type="compositionally biased region" description="Acidic residues" evidence="1">
    <location>
        <begin position="585"/>
        <end position="605"/>
    </location>
</feature>
<accession>A0ABQ5DQM7</accession>
<feature type="domain" description="Retrovirus-related Pol polyprotein from transposon TNT 1-94-like beta-barrel" evidence="3">
    <location>
        <begin position="256"/>
        <end position="301"/>
    </location>
</feature>
<reference evidence="4" key="2">
    <citation type="submission" date="2022-01" db="EMBL/GenBank/DDBJ databases">
        <authorList>
            <person name="Yamashiro T."/>
            <person name="Shiraishi A."/>
            <person name="Satake H."/>
            <person name="Nakayama K."/>
        </authorList>
    </citation>
    <scope>NUCLEOTIDE SEQUENCE</scope>
</reference>
<dbReference type="PANTHER" id="PTHR34676">
    <property type="entry name" value="DUF4219 DOMAIN-CONTAINING PROTEIN-RELATED"/>
    <property type="match status" value="1"/>
</dbReference>
<proteinExistence type="predicted"/>
<dbReference type="InterPro" id="IPR013103">
    <property type="entry name" value="RVT_2"/>
</dbReference>
<evidence type="ECO:0000259" key="2">
    <source>
        <dbReference type="Pfam" id="PF07727"/>
    </source>
</evidence>
<feature type="region of interest" description="Disordered" evidence="1">
    <location>
        <begin position="636"/>
        <end position="657"/>
    </location>
</feature>
<gene>
    <name evidence="4" type="ORF">Tco_0941345</name>
</gene>
<dbReference type="Proteomes" id="UP001151760">
    <property type="component" value="Unassembled WGS sequence"/>
</dbReference>
<feature type="region of interest" description="Disordered" evidence="1">
    <location>
        <begin position="990"/>
        <end position="1012"/>
    </location>
</feature>
<feature type="domain" description="Reverse transcriptase Ty1/copia-type" evidence="2">
    <location>
        <begin position="413"/>
        <end position="473"/>
    </location>
</feature>
<feature type="compositionally biased region" description="Acidic residues" evidence="1">
    <location>
        <begin position="563"/>
        <end position="577"/>
    </location>
</feature>
<dbReference type="InterPro" id="IPR054722">
    <property type="entry name" value="PolX-like_BBD"/>
</dbReference>
<feature type="region of interest" description="Disordered" evidence="1">
    <location>
        <begin position="610"/>
        <end position="629"/>
    </location>
</feature>
<organism evidence="4 5">
    <name type="scientific">Tanacetum coccineum</name>
    <dbReference type="NCBI Taxonomy" id="301880"/>
    <lineage>
        <taxon>Eukaryota</taxon>
        <taxon>Viridiplantae</taxon>
        <taxon>Streptophyta</taxon>
        <taxon>Embryophyta</taxon>
        <taxon>Tracheophyta</taxon>
        <taxon>Spermatophyta</taxon>
        <taxon>Magnoliopsida</taxon>
        <taxon>eudicotyledons</taxon>
        <taxon>Gunneridae</taxon>
        <taxon>Pentapetalae</taxon>
        <taxon>asterids</taxon>
        <taxon>campanulids</taxon>
        <taxon>Asterales</taxon>
        <taxon>Asteraceae</taxon>
        <taxon>Asteroideae</taxon>
        <taxon>Anthemideae</taxon>
        <taxon>Anthemidinae</taxon>
        <taxon>Tanacetum</taxon>
    </lineage>
</organism>
<evidence type="ECO:0000313" key="5">
    <source>
        <dbReference type="Proteomes" id="UP001151760"/>
    </source>
</evidence>
<dbReference type="PANTHER" id="PTHR34676:SF8">
    <property type="entry name" value="TRANSMEMBRANE PROTEIN"/>
    <property type="match status" value="1"/>
</dbReference>